<proteinExistence type="predicted"/>
<comment type="caution">
    <text evidence="2">The sequence shown here is derived from an EMBL/GenBank/DDBJ whole genome shotgun (WGS) entry which is preliminary data.</text>
</comment>
<name>A0A835LTK7_9MAGN</name>
<accession>A0A835LTK7</accession>
<evidence type="ECO:0000313" key="2">
    <source>
        <dbReference type="EMBL" id="KAF9604402.1"/>
    </source>
</evidence>
<reference evidence="2 3" key="1">
    <citation type="submission" date="2020-10" db="EMBL/GenBank/DDBJ databases">
        <title>The Coptis chinensis genome and diversification of protoberbering-type alkaloids.</title>
        <authorList>
            <person name="Wang B."/>
            <person name="Shu S."/>
            <person name="Song C."/>
            <person name="Liu Y."/>
        </authorList>
    </citation>
    <scope>NUCLEOTIDE SEQUENCE [LARGE SCALE GENOMIC DNA]</scope>
    <source>
        <strain evidence="2">HL-2020</strain>
        <tissue evidence="2">Leaf</tissue>
    </source>
</reference>
<dbReference type="AlphaFoldDB" id="A0A835LTK7"/>
<keyword evidence="3" id="KW-1185">Reference proteome</keyword>
<dbReference type="EMBL" id="JADFTS010000005">
    <property type="protein sequence ID" value="KAF9604402.1"/>
    <property type="molecule type" value="Genomic_DNA"/>
</dbReference>
<protein>
    <submittedName>
        <fullName evidence="2">Uncharacterized protein</fullName>
    </submittedName>
</protein>
<sequence length="104" mass="11102">MHIKSKSKAHTVASSHEYLNSDVFKCIEMAFICVRELRTILVNKDVAVVTGLRSFSTKARKGSKGGTSSSNAPKGSVLSKEIKSSTVVGGNTLKDGSDPDLGRF</sequence>
<evidence type="ECO:0000256" key="1">
    <source>
        <dbReference type="SAM" id="MobiDB-lite"/>
    </source>
</evidence>
<evidence type="ECO:0000313" key="3">
    <source>
        <dbReference type="Proteomes" id="UP000631114"/>
    </source>
</evidence>
<organism evidence="2 3">
    <name type="scientific">Coptis chinensis</name>
    <dbReference type="NCBI Taxonomy" id="261450"/>
    <lineage>
        <taxon>Eukaryota</taxon>
        <taxon>Viridiplantae</taxon>
        <taxon>Streptophyta</taxon>
        <taxon>Embryophyta</taxon>
        <taxon>Tracheophyta</taxon>
        <taxon>Spermatophyta</taxon>
        <taxon>Magnoliopsida</taxon>
        <taxon>Ranunculales</taxon>
        <taxon>Ranunculaceae</taxon>
        <taxon>Coptidoideae</taxon>
        <taxon>Coptis</taxon>
    </lineage>
</organism>
<feature type="region of interest" description="Disordered" evidence="1">
    <location>
        <begin position="57"/>
        <end position="83"/>
    </location>
</feature>
<dbReference type="Proteomes" id="UP000631114">
    <property type="component" value="Unassembled WGS sequence"/>
</dbReference>
<gene>
    <name evidence="2" type="ORF">IFM89_006411</name>
</gene>